<keyword evidence="3" id="KW-1185">Reference proteome</keyword>
<evidence type="ECO:0000256" key="1">
    <source>
        <dbReference type="SAM" id="MobiDB-lite"/>
    </source>
</evidence>
<evidence type="ECO:0000313" key="2">
    <source>
        <dbReference type="EMBL" id="EGF93873.1"/>
    </source>
</evidence>
<dbReference type="EMBL" id="GL883076">
    <property type="protein sequence ID" value="EGF93873.1"/>
    <property type="molecule type" value="Genomic_DNA"/>
</dbReference>
<dbReference type="Proteomes" id="UP000006512">
    <property type="component" value="Unassembled WGS sequence"/>
</dbReference>
<protein>
    <submittedName>
        <fullName evidence="2">Uncharacterized protein</fullName>
    </submittedName>
</protein>
<evidence type="ECO:0000313" key="3">
    <source>
        <dbReference type="Proteomes" id="UP000006512"/>
    </source>
</evidence>
<dbReference type="HOGENOM" id="CLU_3284153_0_0_5"/>
<feature type="compositionally biased region" description="Basic and acidic residues" evidence="1">
    <location>
        <begin position="8"/>
        <end position="22"/>
    </location>
</feature>
<sequence>MSRTVTPKRQELGNALDREPRSRARRMKRNVCTSWPEYTR</sequence>
<organism evidence="2 3">
    <name type="scientific">Asticcacaulis biprosthecium C19</name>
    <dbReference type="NCBI Taxonomy" id="715226"/>
    <lineage>
        <taxon>Bacteria</taxon>
        <taxon>Pseudomonadati</taxon>
        <taxon>Pseudomonadota</taxon>
        <taxon>Alphaproteobacteria</taxon>
        <taxon>Caulobacterales</taxon>
        <taxon>Caulobacteraceae</taxon>
        <taxon>Asticcacaulis</taxon>
    </lineage>
</organism>
<accession>F4QG62</accession>
<proteinExistence type="predicted"/>
<feature type="region of interest" description="Disordered" evidence="1">
    <location>
        <begin position="1"/>
        <end position="40"/>
    </location>
</feature>
<gene>
    <name evidence="2" type="ORF">ABI_01050</name>
</gene>
<reference evidence="3" key="1">
    <citation type="submission" date="2011-03" db="EMBL/GenBank/DDBJ databases">
        <title>Draft genome sequence of Brevundimonas diminuta.</title>
        <authorList>
            <person name="Brown P.J.B."/>
            <person name="Buechlein A."/>
            <person name="Hemmerich C."/>
            <person name="Brun Y.V."/>
        </authorList>
    </citation>
    <scope>NUCLEOTIDE SEQUENCE [LARGE SCALE GENOMIC DNA]</scope>
    <source>
        <strain evidence="3">C19</strain>
    </source>
</reference>
<name>F4QG62_9CAUL</name>
<dbReference type="AlphaFoldDB" id="F4QG62"/>